<evidence type="ECO:0000313" key="2">
    <source>
        <dbReference type="EMBL" id="MCL1139464.1"/>
    </source>
</evidence>
<keyword evidence="1" id="KW-0175">Coiled coil</keyword>
<dbReference type="EMBL" id="JAKILB010000007">
    <property type="protein sequence ID" value="MCL1139464.1"/>
    <property type="molecule type" value="Genomic_DNA"/>
</dbReference>
<gene>
    <name evidence="2" type="ORF">L2740_13015</name>
</gene>
<sequence>MEWALTLAAFVIGGVFGYVSHTLLAKNNHHKSNNEQLEQTQLELSQYKQEVSDHFDDHYKQLAELSAQLSKVNQQWNDAAPLFTSPITDKKLPELTTKSLESTDKAALIKAPAVKEDNVKEQSPEAA</sequence>
<protein>
    <submittedName>
        <fullName evidence="2">YhcB family protein</fullName>
    </submittedName>
</protein>
<reference evidence="2" key="1">
    <citation type="submission" date="2022-01" db="EMBL/GenBank/DDBJ databases">
        <title>Whole genome-based taxonomy of the Shewanellaceae.</title>
        <authorList>
            <person name="Martin-Rodriguez A.J."/>
        </authorList>
    </citation>
    <scope>NUCLEOTIDE SEQUENCE</scope>
    <source>
        <strain evidence="2">KCTC 23973</strain>
    </source>
</reference>
<dbReference type="InterPro" id="IPR009386">
    <property type="entry name" value="ZapG-like"/>
</dbReference>
<proteinExistence type="predicted"/>
<dbReference type="Proteomes" id="UP001139293">
    <property type="component" value="Unassembled WGS sequence"/>
</dbReference>
<organism evidence="2 3">
    <name type="scientific">Shewanella pneumatophori</name>
    <dbReference type="NCBI Taxonomy" id="314092"/>
    <lineage>
        <taxon>Bacteria</taxon>
        <taxon>Pseudomonadati</taxon>
        <taxon>Pseudomonadota</taxon>
        <taxon>Gammaproteobacteria</taxon>
        <taxon>Alteromonadales</taxon>
        <taxon>Shewanellaceae</taxon>
        <taxon>Shewanella</taxon>
    </lineage>
</organism>
<dbReference type="RefSeq" id="WP_248950596.1">
    <property type="nucleotide sequence ID" value="NZ_JAKILB010000007.1"/>
</dbReference>
<feature type="coiled-coil region" evidence="1">
    <location>
        <begin position="30"/>
        <end position="75"/>
    </location>
</feature>
<accession>A0A9X1ZBZ3</accession>
<dbReference type="Pfam" id="PF06295">
    <property type="entry name" value="ZapG-like"/>
    <property type="match status" value="1"/>
</dbReference>
<name>A0A9X1ZBZ3_9GAMM</name>
<dbReference type="AlphaFoldDB" id="A0A9X1ZBZ3"/>
<evidence type="ECO:0000256" key="1">
    <source>
        <dbReference type="SAM" id="Coils"/>
    </source>
</evidence>
<keyword evidence="3" id="KW-1185">Reference proteome</keyword>
<evidence type="ECO:0000313" key="3">
    <source>
        <dbReference type="Proteomes" id="UP001139293"/>
    </source>
</evidence>
<comment type="caution">
    <text evidence="2">The sequence shown here is derived from an EMBL/GenBank/DDBJ whole genome shotgun (WGS) entry which is preliminary data.</text>
</comment>